<dbReference type="EMBL" id="JBHMEY010000018">
    <property type="protein sequence ID" value="MFB9096628.1"/>
    <property type="molecule type" value="Genomic_DNA"/>
</dbReference>
<feature type="transmembrane region" description="Helical" evidence="1">
    <location>
        <begin position="145"/>
        <end position="165"/>
    </location>
</feature>
<gene>
    <name evidence="2" type="ORF">ACFFVF_08890</name>
</gene>
<sequence length="305" mass="36083">MKEYFELQIRMMNRHLSEFGIPPILVYGCTPFLFFYASNELFSRTDYATFFYLFLGLSLIFQLGEKKKNDFLKFTFSKTDYFKIRIAENSLILIPFIFFLIYKEYFITAFLLFVLGFILALMTYENTFNVSIKTPFFKHPFEFCIGFRKTFSVFILAYFLTFMSIRAENLNLGFFSILMVQFICLNFYTKPESAFYVWIYSMSPKEFIFYKFKIIVLYSTLLCLPIVIALCLFFQNEIITIVGILCLSYFFILTGMLAKYAAYPDAIFIREGVVLAFLVWFPPILVLILPYLYVQSIKKLNDVLV</sequence>
<evidence type="ECO:0000313" key="2">
    <source>
        <dbReference type="EMBL" id="MFB9096628.1"/>
    </source>
</evidence>
<comment type="caution">
    <text evidence="2">The sequence shown here is derived from an EMBL/GenBank/DDBJ whole genome shotgun (WGS) entry which is preliminary data.</text>
</comment>
<keyword evidence="3" id="KW-1185">Reference proteome</keyword>
<evidence type="ECO:0000313" key="3">
    <source>
        <dbReference type="Proteomes" id="UP001589607"/>
    </source>
</evidence>
<accession>A0ABV5GML7</accession>
<reference evidence="2 3" key="1">
    <citation type="submission" date="2024-09" db="EMBL/GenBank/DDBJ databases">
        <authorList>
            <person name="Sun Q."/>
            <person name="Mori K."/>
        </authorList>
    </citation>
    <scope>NUCLEOTIDE SEQUENCE [LARGE SCALE GENOMIC DNA]</scope>
    <source>
        <strain evidence="2 3">CECT 7955</strain>
    </source>
</reference>
<feature type="transmembrane region" description="Helical" evidence="1">
    <location>
        <begin position="21"/>
        <end position="39"/>
    </location>
</feature>
<dbReference type="Proteomes" id="UP001589607">
    <property type="component" value="Unassembled WGS sequence"/>
</dbReference>
<keyword evidence="1" id="KW-1133">Transmembrane helix</keyword>
<feature type="transmembrane region" description="Helical" evidence="1">
    <location>
        <begin position="45"/>
        <end position="63"/>
    </location>
</feature>
<feature type="transmembrane region" description="Helical" evidence="1">
    <location>
        <begin position="241"/>
        <end position="261"/>
    </location>
</feature>
<feature type="transmembrane region" description="Helical" evidence="1">
    <location>
        <begin position="273"/>
        <end position="294"/>
    </location>
</feature>
<feature type="transmembrane region" description="Helical" evidence="1">
    <location>
        <begin position="210"/>
        <end position="235"/>
    </location>
</feature>
<feature type="transmembrane region" description="Helical" evidence="1">
    <location>
        <begin position="84"/>
        <end position="101"/>
    </location>
</feature>
<proteinExistence type="predicted"/>
<keyword evidence="1" id="KW-0812">Transmembrane</keyword>
<keyword evidence="1" id="KW-0472">Membrane</keyword>
<dbReference type="PROSITE" id="PS51257">
    <property type="entry name" value="PROKAR_LIPOPROTEIN"/>
    <property type="match status" value="1"/>
</dbReference>
<evidence type="ECO:0000256" key="1">
    <source>
        <dbReference type="SAM" id="Phobius"/>
    </source>
</evidence>
<name>A0ABV5GML7_9FLAO</name>
<dbReference type="RefSeq" id="WP_236455831.1">
    <property type="nucleotide sequence ID" value="NZ_CBCSGE010000002.1"/>
</dbReference>
<feature type="transmembrane region" description="Helical" evidence="1">
    <location>
        <begin position="171"/>
        <end position="189"/>
    </location>
</feature>
<organism evidence="2 3">
    <name type="scientific">Flavobacterium jumunjinense</name>
    <dbReference type="NCBI Taxonomy" id="998845"/>
    <lineage>
        <taxon>Bacteria</taxon>
        <taxon>Pseudomonadati</taxon>
        <taxon>Bacteroidota</taxon>
        <taxon>Flavobacteriia</taxon>
        <taxon>Flavobacteriales</taxon>
        <taxon>Flavobacteriaceae</taxon>
        <taxon>Flavobacterium</taxon>
    </lineage>
</organism>
<feature type="transmembrane region" description="Helical" evidence="1">
    <location>
        <begin position="107"/>
        <end position="124"/>
    </location>
</feature>
<protein>
    <submittedName>
        <fullName evidence="2">ABC transporter permease</fullName>
    </submittedName>
</protein>